<sequence>MENIGFGVKRIASTRWEEEGLEEAHDRGVGQKVSSPRHVSCVQQAELSADGSCIMTSDYDRTASVYILSDQNTALFFKASLKCPEPIWALTSYPYFTTSDPDTSLILLSTRANFISLHDISSQASIYNKICAYNNIDPLNETLRVPHSLLFTSSGTTFLAGSQNLISLYDINDSSAPVSAFRTHSKDDPQGYRGIVSALSISTDGILAAGTWTRYVGLYDAEGSGAAITTISLPGGPTWLPRDSRDQDNDNALRGNGVSQLQWSPCGRYIYVAERMSDVLLLYDIRNMSLGLAHCKSRNARTKQKLGFQVWSGRAGEDIFTLDHEVWAGGVDGMVRVWRDPHLRAGGLEADDVVRVGEDPVVGTMLNREGTCLVAASGRLDAVFPGEEDEGEGRGRLSRHGRVRERGAVDVFSLQGVES</sequence>
<dbReference type="AlphaFoldDB" id="A0A1Y1ZZI1"/>
<dbReference type="Gene3D" id="2.130.10.10">
    <property type="entry name" value="YVTN repeat-like/Quinoprotein amine dehydrogenase"/>
    <property type="match status" value="1"/>
</dbReference>
<proteinExistence type="predicted"/>
<dbReference type="InterPro" id="IPR015943">
    <property type="entry name" value="WD40/YVTN_repeat-like_dom_sf"/>
</dbReference>
<dbReference type="OrthoDB" id="239865at2759"/>
<dbReference type="STRING" id="1231657.A0A1Y1ZZI1"/>
<accession>A0A1Y1ZZI1</accession>
<dbReference type="PANTHER" id="PTHR13211:SF0">
    <property type="entry name" value="TELOMERASE CAJAL BODY PROTEIN 1"/>
    <property type="match status" value="1"/>
</dbReference>
<organism evidence="1 2">
    <name type="scientific">Clohesyomyces aquaticus</name>
    <dbReference type="NCBI Taxonomy" id="1231657"/>
    <lineage>
        <taxon>Eukaryota</taxon>
        <taxon>Fungi</taxon>
        <taxon>Dikarya</taxon>
        <taxon>Ascomycota</taxon>
        <taxon>Pezizomycotina</taxon>
        <taxon>Dothideomycetes</taxon>
        <taxon>Pleosporomycetidae</taxon>
        <taxon>Pleosporales</taxon>
        <taxon>Lindgomycetaceae</taxon>
        <taxon>Clohesyomyces</taxon>
    </lineage>
</organism>
<dbReference type="InterPro" id="IPR051150">
    <property type="entry name" value="SWT21/TCAB1_mRNA_Telomere"/>
</dbReference>
<dbReference type="PANTHER" id="PTHR13211">
    <property type="entry name" value="TELOMERASE CAJAL BODY PROTEIN 1"/>
    <property type="match status" value="1"/>
</dbReference>
<gene>
    <name evidence="1" type="ORF">BCR34DRAFT_532827</name>
</gene>
<comment type="caution">
    <text evidence="1">The sequence shown here is derived from an EMBL/GenBank/DDBJ whole genome shotgun (WGS) entry which is preliminary data.</text>
</comment>
<reference evidence="1 2" key="1">
    <citation type="submission" date="2016-07" db="EMBL/GenBank/DDBJ databases">
        <title>Pervasive Adenine N6-methylation of Active Genes in Fungi.</title>
        <authorList>
            <consortium name="DOE Joint Genome Institute"/>
            <person name="Mondo S.J."/>
            <person name="Dannebaum R.O."/>
            <person name="Kuo R.C."/>
            <person name="Labutti K."/>
            <person name="Haridas S."/>
            <person name="Kuo A."/>
            <person name="Salamov A."/>
            <person name="Ahrendt S.R."/>
            <person name="Lipzen A."/>
            <person name="Sullivan W."/>
            <person name="Andreopoulos W.B."/>
            <person name="Clum A."/>
            <person name="Lindquist E."/>
            <person name="Daum C."/>
            <person name="Ramamoorthy G.K."/>
            <person name="Gryganskyi A."/>
            <person name="Culley D."/>
            <person name="Magnuson J.K."/>
            <person name="James T.Y."/>
            <person name="O'Malley M.A."/>
            <person name="Stajich J.E."/>
            <person name="Spatafora J.W."/>
            <person name="Visel A."/>
            <person name="Grigoriev I.V."/>
        </authorList>
    </citation>
    <scope>NUCLEOTIDE SEQUENCE [LARGE SCALE GENOMIC DNA]</scope>
    <source>
        <strain evidence="1 2">CBS 115471</strain>
    </source>
</reference>
<protein>
    <submittedName>
        <fullName evidence="1">WD40-repeat-containing domain protein</fullName>
    </submittedName>
</protein>
<evidence type="ECO:0000313" key="2">
    <source>
        <dbReference type="Proteomes" id="UP000193144"/>
    </source>
</evidence>
<dbReference type="EMBL" id="MCFA01000024">
    <property type="protein sequence ID" value="ORY15614.1"/>
    <property type="molecule type" value="Genomic_DNA"/>
</dbReference>
<evidence type="ECO:0000313" key="1">
    <source>
        <dbReference type="EMBL" id="ORY15614.1"/>
    </source>
</evidence>
<dbReference type="Proteomes" id="UP000193144">
    <property type="component" value="Unassembled WGS sequence"/>
</dbReference>
<dbReference type="SUPFAM" id="SSF50978">
    <property type="entry name" value="WD40 repeat-like"/>
    <property type="match status" value="1"/>
</dbReference>
<dbReference type="InterPro" id="IPR036322">
    <property type="entry name" value="WD40_repeat_dom_sf"/>
</dbReference>
<name>A0A1Y1ZZI1_9PLEO</name>
<keyword evidence="2" id="KW-1185">Reference proteome</keyword>